<reference evidence="1 2" key="1">
    <citation type="submission" date="2016-11" db="EMBL/GenBank/DDBJ databases">
        <title>The macronuclear genome of Stentor coeruleus: a giant cell with tiny introns.</title>
        <authorList>
            <person name="Slabodnick M."/>
            <person name="Ruby J.G."/>
            <person name="Reiff S.B."/>
            <person name="Swart E.C."/>
            <person name="Gosai S."/>
            <person name="Prabakaran S."/>
            <person name="Witkowska E."/>
            <person name="Larue G.E."/>
            <person name="Fisher S."/>
            <person name="Freeman R.M."/>
            <person name="Gunawardena J."/>
            <person name="Chu W."/>
            <person name="Stover N.A."/>
            <person name="Gregory B.D."/>
            <person name="Nowacki M."/>
            <person name="Derisi J."/>
            <person name="Roy S.W."/>
            <person name="Marshall W.F."/>
            <person name="Sood P."/>
        </authorList>
    </citation>
    <scope>NUCLEOTIDE SEQUENCE [LARGE SCALE GENOMIC DNA]</scope>
    <source>
        <strain evidence="1">WM001</strain>
    </source>
</reference>
<dbReference type="OrthoDB" id="10374111at2759"/>
<evidence type="ECO:0000313" key="1">
    <source>
        <dbReference type="EMBL" id="OMJ88376.1"/>
    </source>
</evidence>
<name>A0A1R2CHF2_9CILI</name>
<proteinExistence type="predicted"/>
<organism evidence="1 2">
    <name type="scientific">Stentor coeruleus</name>
    <dbReference type="NCBI Taxonomy" id="5963"/>
    <lineage>
        <taxon>Eukaryota</taxon>
        <taxon>Sar</taxon>
        <taxon>Alveolata</taxon>
        <taxon>Ciliophora</taxon>
        <taxon>Postciliodesmatophora</taxon>
        <taxon>Heterotrichea</taxon>
        <taxon>Heterotrichida</taxon>
        <taxon>Stentoridae</taxon>
        <taxon>Stentor</taxon>
    </lineage>
</organism>
<keyword evidence="2" id="KW-1185">Reference proteome</keyword>
<protein>
    <submittedName>
        <fullName evidence="1">Uncharacterized protein</fullName>
    </submittedName>
</protein>
<dbReference type="EMBL" id="MPUH01000152">
    <property type="protein sequence ID" value="OMJ88376.1"/>
    <property type="molecule type" value="Genomic_DNA"/>
</dbReference>
<evidence type="ECO:0000313" key="2">
    <source>
        <dbReference type="Proteomes" id="UP000187209"/>
    </source>
</evidence>
<gene>
    <name evidence="1" type="ORF">SteCoe_9693</name>
</gene>
<dbReference type="AlphaFoldDB" id="A0A1R2CHF2"/>
<sequence length="292" mass="35301">MSLLAWLNPNFWYQLRFFRPHKLNGKWHFIKRDICLPYNVEPEIERRDLHMKYNPPLMAKWYAYMVSTGLYRRSAQAEFDHVAYRLKQRGNSLHDYVGIKRRKIRYSVYAKNKDPYCFMLQQARNLRMRHWRSFGWQVPERHGPGAGLGAMTTELDYPNKLTRMTEDDWTDTGVNCFALKMFPIIALRKYFNELPRPTPWNYGYDYTKEDMFNHIAWGIDPTSKKLDEILNPTDPVFIAKRAEEKDIKKYLFPDFAAVLEKDYKLKWPYPDDNIYRPTYNRGFTRKYWSRVV</sequence>
<accession>A0A1R2CHF2</accession>
<comment type="caution">
    <text evidence="1">The sequence shown here is derived from an EMBL/GenBank/DDBJ whole genome shotgun (WGS) entry which is preliminary data.</text>
</comment>
<dbReference type="Proteomes" id="UP000187209">
    <property type="component" value="Unassembled WGS sequence"/>
</dbReference>